<dbReference type="GO" id="GO:0046872">
    <property type="term" value="F:metal ion binding"/>
    <property type="evidence" value="ECO:0007669"/>
    <property type="project" value="UniProtKB-KW"/>
</dbReference>
<feature type="binding site" evidence="1">
    <location>
        <position position="183"/>
    </location>
    <ligand>
        <name>Mn(2+)</name>
        <dbReference type="ChEBI" id="CHEBI:29035"/>
        <label>2</label>
    </ligand>
</feature>
<feature type="binding site" evidence="1">
    <location>
        <position position="147"/>
    </location>
    <ligand>
        <name>Mn(2+)</name>
        <dbReference type="ChEBI" id="CHEBI:29035"/>
        <label>2</label>
    </ligand>
</feature>
<dbReference type="NCBIfam" id="TIGR01891">
    <property type="entry name" value="amidohydrolases"/>
    <property type="match status" value="1"/>
</dbReference>
<dbReference type="SUPFAM" id="SSF53187">
    <property type="entry name" value="Zn-dependent exopeptidases"/>
    <property type="match status" value="1"/>
</dbReference>
<keyword evidence="1" id="KW-0464">Manganese</keyword>
<keyword evidence="1" id="KW-0479">Metal-binding</keyword>
<dbReference type="InterPro" id="IPR052030">
    <property type="entry name" value="Peptidase_M20/M20A_hydrolases"/>
</dbReference>
<sequence>MNYYEEARGMKEELIHQRRDFHAHPETAWTEFRTTSIIATELEKLGYEVKMGSEVLDDSARMLVPDEKTLKQCAQRAIKEGANPVLVDRMKGGMTGCVGIMHFAKPGKTVALRFDIDSLFVAEDPAPSHRPSALGFQSCHPGLMHACGHDGHATIGLAVARLVAAHKDRMAGTLKICFQPGEEGVVGAKSMVQSGIVDDVDYFISGHIGLGDYNDGSLVCMTKGFLATDKLDAEFSGVPSHAGAEPEKGKNALLAAAQAAISLHTISRHSGGSSRINVGVLEAGTGRNVVPANGLIKFETRGETAEINDFMAKEAKRMCRAAAMLYDVDVKITPRGSATSSNSSREMGEEIYSLVEPLNVYQHVVKEQKVSGSEDCCYFMSRVQEHGGQAVYMLYGTKEAAGHHQSDFDFNEEVLPRTAATIAMLVEHFGNKEE</sequence>
<dbReference type="EMBL" id="FNOP01000001">
    <property type="protein sequence ID" value="SDW36783.1"/>
    <property type="molecule type" value="Genomic_DNA"/>
</dbReference>
<dbReference type="SUPFAM" id="SSF55031">
    <property type="entry name" value="Bacterial exopeptidase dimerisation domain"/>
    <property type="match status" value="1"/>
</dbReference>
<comment type="cofactor">
    <cofactor evidence="1">
        <name>Mn(2+)</name>
        <dbReference type="ChEBI" id="CHEBI:29035"/>
    </cofactor>
    <text evidence="1">The Mn(2+) ion enhances activity.</text>
</comment>
<evidence type="ECO:0000313" key="4">
    <source>
        <dbReference type="Proteomes" id="UP000182379"/>
    </source>
</evidence>
<comment type="caution">
    <text evidence="3">The sequence shown here is derived from an EMBL/GenBank/DDBJ whole genome shotgun (WGS) entry which is preliminary data.</text>
</comment>
<gene>
    <name evidence="3" type="ORF">SAMN05216495_10162</name>
</gene>
<dbReference type="InterPro" id="IPR036264">
    <property type="entry name" value="Bact_exopeptidase_dim_dom"/>
</dbReference>
<dbReference type="Pfam" id="PF01546">
    <property type="entry name" value="Peptidase_M20"/>
    <property type="match status" value="1"/>
</dbReference>
<feature type="binding site" evidence="1">
    <location>
        <position position="404"/>
    </location>
    <ligand>
        <name>Mn(2+)</name>
        <dbReference type="ChEBI" id="CHEBI:29035"/>
        <label>2</label>
    </ligand>
</feature>
<dbReference type="InterPro" id="IPR002933">
    <property type="entry name" value="Peptidase_M20"/>
</dbReference>
<dbReference type="GO" id="GO:0016805">
    <property type="term" value="F:dipeptidase activity"/>
    <property type="evidence" value="ECO:0007669"/>
    <property type="project" value="TreeGrafter"/>
</dbReference>
<dbReference type="Gene3D" id="3.40.630.10">
    <property type="entry name" value="Zn peptidases"/>
    <property type="match status" value="2"/>
</dbReference>
<dbReference type="Proteomes" id="UP000182379">
    <property type="component" value="Unassembled WGS sequence"/>
</dbReference>
<dbReference type="RefSeq" id="WP_074703982.1">
    <property type="nucleotide sequence ID" value="NZ_CAMEFB010000006.1"/>
</dbReference>
<dbReference type="GO" id="GO:0071713">
    <property type="term" value="F:para-aminobenzoyl-glutamate hydrolase activity"/>
    <property type="evidence" value="ECO:0007669"/>
    <property type="project" value="TreeGrafter"/>
</dbReference>
<proteinExistence type="predicted"/>
<reference evidence="3 4" key="1">
    <citation type="submission" date="2016-10" db="EMBL/GenBank/DDBJ databases">
        <authorList>
            <person name="Varghese N."/>
            <person name="Submissions S."/>
        </authorList>
    </citation>
    <scope>NUCLEOTIDE SEQUENCE [LARGE SCALE GENOMIC DNA]</scope>
    <source>
        <strain evidence="3 4">WCC6</strain>
    </source>
</reference>
<feature type="binding site" evidence="1">
    <location>
        <position position="207"/>
    </location>
    <ligand>
        <name>Mn(2+)</name>
        <dbReference type="ChEBI" id="CHEBI:29035"/>
        <label>2</label>
    </ligand>
</feature>
<protein>
    <submittedName>
        <fullName evidence="3">Aminobenzoyl-glutamate utilization protein A</fullName>
    </submittedName>
</protein>
<dbReference type="Pfam" id="PF07687">
    <property type="entry name" value="M20_dimer"/>
    <property type="match status" value="1"/>
</dbReference>
<dbReference type="InterPro" id="IPR017439">
    <property type="entry name" value="Amidohydrolase"/>
</dbReference>
<feature type="domain" description="Peptidase M20 dimerisation" evidence="2">
    <location>
        <begin position="234"/>
        <end position="322"/>
    </location>
</feature>
<feature type="binding site" evidence="1">
    <location>
        <position position="149"/>
    </location>
    <ligand>
        <name>Mn(2+)</name>
        <dbReference type="ChEBI" id="CHEBI:29035"/>
        <label>2</label>
    </ligand>
</feature>
<dbReference type="PANTHER" id="PTHR30575:SF3">
    <property type="entry name" value="PEPTIDASE M20 DIMERISATION DOMAIN-CONTAINING PROTEIN"/>
    <property type="match status" value="1"/>
</dbReference>
<evidence type="ECO:0000259" key="2">
    <source>
        <dbReference type="Pfam" id="PF07687"/>
    </source>
</evidence>
<dbReference type="GO" id="GO:0046657">
    <property type="term" value="P:folic acid catabolic process"/>
    <property type="evidence" value="ECO:0007669"/>
    <property type="project" value="TreeGrafter"/>
</dbReference>
<name>A0A1H2SYL6_ACIFE</name>
<evidence type="ECO:0000313" key="3">
    <source>
        <dbReference type="EMBL" id="SDW36783.1"/>
    </source>
</evidence>
<dbReference type="PIRSF" id="PIRSF005962">
    <property type="entry name" value="Pept_M20D_amidohydro"/>
    <property type="match status" value="1"/>
</dbReference>
<organism evidence="3 4">
    <name type="scientific">Acidaminococcus fermentans</name>
    <dbReference type="NCBI Taxonomy" id="905"/>
    <lineage>
        <taxon>Bacteria</taxon>
        <taxon>Bacillati</taxon>
        <taxon>Bacillota</taxon>
        <taxon>Negativicutes</taxon>
        <taxon>Acidaminococcales</taxon>
        <taxon>Acidaminococcaceae</taxon>
        <taxon>Acidaminococcus</taxon>
    </lineage>
</organism>
<evidence type="ECO:0000256" key="1">
    <source>
        <dbReference type="PIRSR" id="PIRSR005962-1"/>
    </source>
</evidence>
<dbReference type="PANTHER" id="PTHR30575">
    <property type="entry name" value="PEPTIDASE M20"/>
    <property type="match status" value="1"/>
</dbReference>
<dbReference type="InterPro" id="IPR011650">
    <property type="entry name" value="Peptidase_M20_dimer"/>
</dbReference>
<dbReference type="AlphaFoldDB" id="A0A1H2SYL6"/>
<accession>A0A1H2SYL6</accession>
<dbReference type="GO" id="GO:0005737">
    <property type="term" value="C:cytoplasm"/>
    <property type="evidence" value="ECO:0007669"/>
    <property type="project" value="TreeGrafter"/>
</dbReference>